<dbReference type="GO" id="GO:0003723">
    <property type="term" value="F:RNA binding"/>
    <property type="evidence" value="ECO:0007669"/>
    <property type="project" value="InterPro"/>
</dbReference>
<evidence type="ECO:0000256" key="2">
    <source>
        <dbReference type="PROSITE-ProRule" id="PRU00708"/>
    </source>
</evidence>
<dbReference type="EMBL" id="CM035430">
    <property type="protein sequence ID" value="KAH7297552.1"/>
    <property type="molecule type" value="Genomic_DNA"/>
</dbReference>
<evidence type="ECO:0008006" key="5">
    <source>
        <dbReference type="Google" id="ProtNLM"/>
    </source>
</evidence>
<dbReference type="GO" id="GO:0048731">
    <property type="term" value="P:system development"/>
    <property type="evidence" value="ECO:0007669"/>
    <property type="project" value="UniProtKB-ARBA"/>
</dbReference>
<dbReference type="PANTHER" id="PTHR47926">
    <property type="entry name" value="PENTATRICOPEPTIDE REPEAT-CONTAINING PROTEIN"/>
    <property type="match status" value="1"/>
</dbReference>
<dbReference type="AlphaFoldDB" id="A0A8T2RM39"/>
<gene>
    <name evidence="3" type="ORF">KP509_25G001500</name>
</gene>
<dbReference type="InterPro" id="IPR011990">
    <property type="entry name" value="TPR-like_helical_dom_sf"/>
</dbReference>
<proteinExistence type="predicted"/>
<dbReference type="OMA" id="AYEFISM"/>
<dbReference type="NCBIfam" id="TIGR00756">
    <property type="entry name" value="PPR"/>
    <property type="match status" value="4"/>
</dbReference>
<evidence type="ECO:0000313" key="4">
    <source>
        <dbReference type="Proteomes" id="UP000825935"/>
    </source>
</evidence>
<dbReference type="InterPro" id="IPR046960">
    <property type="entry name" value="PPR_At4g14850-like_plant"/>
</dbReference>
<dbReference type="FunFam" id="1.25.40.10:FF:000285">
    <property type="entry name" value="Pentatricopeptide repeat-containing protein, chloroplastic"/>
    <property type="match status" value="1"/>
</dbReference>
<dbReference type="OrthoDB" id="185373at2759"/>
<keyword evidence="1" id="KW-0677">Repeat</keyword>
<feature type="repeat" description="PPR" evidence="2">
    <location>
        <begin position="72"/>
        <end position="106"/>
    </location>
</feature>
<dbReference type="Proteomes" id="UP000825935">
    <property type="component" value="Chromosome 25"/>
</dbReference>
<dbReference type="Gene3D" id="1.25.40.10">
    <property type="entry name" value="Tetratricopeptide repeat domain"/>
    <property type="match status" value="4"/>
</dbReference>
<feature type="repeat" description="PPR" evidence="2">
    <location>
        <begin position="290"/>
        <end position="324"/>
    </location>
</feature>
<keyword evidence="4" id="KW-1185">Reference proteome</keyword>
<dbReference type="SUPFAM" id="SSF48452">
    <property type="entry name" value="TPR-like"/>
    <property type="match status" value="1"/>
</dbReference>
<feature type="repeat" description="PPR" evidence="2">
    <location>
        <begin position="189"/>
        <end position="223"/>
    </location>
</feature>
<dbReference type="Pfam" id="PF13041">
    <property type="entry name" value="PPR_2"/>
    <property type="match status" value="3"/>
</dbReference>
<organism evidence="3 4">
    <name type="scientific">Ceratopteris richardii</name>
    <name type="common">Triangle waterfern</name>
    <dbReference type="NCBI Taxonomy" id="49495"/>
    <lineage>
        <taxon>Eukaryota</taxon>
        <taxon>Viridiplantae</taxon>
        <taxon>Streptophyta</taxon>
        <taxon>Embryophyta</taxon>
        <taxon>Tracheophyta</taxon>
        <taxon>Polypodiopsida</taxon>
        <taxon>Polypodiidae</taxon>
        <taxon>Polypodiales</taxon>
        <taxon>Pteridineae</taxon>
        <taxon>Pteridaceae</taxon>
        <taxon>Parkerioideae</taxon>
        <taxon>Ceratopteris</taxon>
    </lineage>
</organism>
<evidence type="ECO:0000256" key="1">
    <source>
        <dbReference type="ARBA" id="ARBA00022737"/>
    </source>
</evidence>
<comment type="caution">
    <text evidence="3">The sequence shown here is derived from an EMBL/GenBank/DDBJ whole genome shotgun (WGS) entry which is preliminary data.</text>
</comment>
<dbReference type="PANTHER" id="PTHR47926:SF347">
    <property type="entry name" value="PENTATRICOPEPTIDE REPEAT-CONTAINING PROTEIN"/>
    <property type="match status" value="1"/>
</dbReference>
<evidence type="ECO:0000313" key="3">
    <source>
        <dbReference type="EMBL" id="KAH7297552.1"/>
    </source>
</evidence>
<protein>
    <recommendedName>
        <fullName evidence="5">Pentatricopeptide repeat-containing protein</fullName>
    </recommendedName>
</protein>
<dbReference type="Pfam" id="PF01535">
    <property type="entry name" value="PPR"/>
    <property type="match status" value="1"/>
</dbReference>
<dbReference type="GO" id="GO:0009451">
    <property type="term" value="P:RNA modification"/>
    <property type="evidence" value="ECO:0007669"/>
    <property type="project" value="InterPro"/>
</dbReference>
<reference evidence="3" key="1">
    <citation type="submission" date="2021-08" db="EMBL/GenBank/DDBJ databases">
        <title>WGS assembly of Ceratopteris richardii.</title>
        <authorList>
            <person name="Marchant D.B."/>
            <person name="Chen G."/>
            <person name="Jenkins J."/>
            <person name="Shu S."/>
            <person name="Leebens-Mack J."/>
            <person name="Grimwood J."/>
            <person name="Schmutz J."/>
            <person name="Soltis P."/>
            <person name="Soltis D."/>
            <person name="Chen Z.-H."/>
        </authorList>
    </citation>
    <scope>NUCLEOTIDE SEQUENCE</scope>
    <source>
        <strain evidence="3">Whitten #5841</strain>
        <tissue evidence="3">Leaf</tissue>
    </source>
</reference>
<dbReference type="PROSITE" id="PS51375">
    <property type="entry name" value="PPR"/>
    <property type="match status" value="3"/>
</dbReference>
<dbReference type="InterPro" id="IPR002885">
    <property type="entry name" value="PPR_rpt"/>
</dbReference>
<dbReference type="FunFam" id="1.25.40.10:FF:000031">
    <property type="entry name" value="Pentatricopeptide repeat-containing protein mitochondrial"/>
    <property type="match status" value="1"/>
</dbReference>
<dbReference type="FunFam" id="1.25.40.10:FF:000158">
    <property type="entry name" value="pentatricopeptide repeat-containing protein At2g33680"/>
    <property type="match status" value="1"/>
</dbReference>
<name>A0A8T2RM39_CERRI</name>
<sequence length="467" mass="51843">MWRERIKPNQHLSARLLNHISTAMDGRKFYCLAHVEPLSSDAFVGTALVNMYSKFSDIIEAEGVFQKMLRRDIIAWTAMLTAYVDHGKAEKALQLYCNMQAEGIIPDDRVFVFSIQACGILAEEEEAYFIDGQAMKCVSLSIGRALHSDADEHGYASNVYVGTTLISMYGKCGAISEAEEVFVALPQKNVATWNSMLCTYLEQRVGERALSLYQAMLKEHVPCNDITLICILQACSEVGSLEMCKQIHFHIETVGYDQDSTILSSLIHAYGSCGETKISEATFTELLAADVVSWSACISGHAGKGDCAASVELFEKMQLAGVHPNEFTLSSILVACSHAGLIAEGLDFFSFLRQNALLDPDLKHYNSMVDLFGRAGNFKGIEYMLHRMPMEGDLTFWLCVLCVCRIHGNIEVGKQAFDHAILLQPDYLAAYTILSNIYTDAGLQEKAAQLRMSIHLMGSEEAWREVE</sequence>
<accession>A0A8T2RM39</accession>